<comment type="caution">
    <text evidence="2">The sequence shown here is derived from an EMBL/GenBank/DDBJ whole genome shotgun (WGS) entry which is preliminary data.</text>
</comment>
<evidence type="ECO:0000313" key="3">
    <source>
        <dbReference type="Proteomes" id="UP001224775"/>
    </source>
</evidence>
<feature type="compositionally biased region" description="Polar residues" evidence="1">
    <location>
        <begin position="76"/>
        <end position="85"/>
    </location>
</feature>
<accession>A0AAD9D6I7</accession>
<keyword evidence="3" id="KW-1185">Reference proteome</keyword>
<feature type="region of interest" description="Disordered" evidence="1">
    <location>
        <begin position="11"/>
        <end position="40"/>
    </location>
</feature>
<reference evidence="2" key="1">
    <citation type="submission" date="2023-06" db="EMBL/GenBank/DDBJ databases">
        <title>Survivors Of The Sea: Transcriptome response of Skeletonema marinoi to long-term dormancy.</title>
        <authorList>
            <person name="Pinder M.I.M."/>
            <person name="Kourtchenko O."/>
            <person name="Robertson E.K."/>
            <person name="Larsson T."/>
            <person name="Maumus F."/>
            <person name="Osuna-Cruz C.M."/>
            <person name="Vancaester E."/>
            <person name="Stenow R."/>
            <person name="Vandepoele K."/>
            <person name="Ploug H."/>
            <person name="Bruchert V."/>
            <person name="Godhe A."/>
            <person name="Topel M."/>
        </authorList>
    </citation>
    <scope>NUCLEOTIDE SEQUENCE</scope>
    <source>
        <strain evidence="2">R05AC</strain>
    </source>
</reference>
<evidence type="ECO:0000256" key="1">
    <source>
        <dbReference type="SAM" id="MobiDB-lite"/>
    </source>
</evidence>
<dbReference type="Proteomes" id="UP001224775">
    <property type="component" value="Unassembled WGS sequence"/>
</dbReference>
<protein>
    <submittedName>
        <fullName evidence="2">Uncharacterized protein</fullName>
    </submittedName>
</protein>
<sequence>MVIKSISRLLSGNDVSSSSGDVPSEVVTKGGDDKTAVTLDDDYTQPSFEDFQKETVAGIKKMLVEQSERTDEVLENQDQMQSTLSDVKDTTSKTEAKVDALSYSLDALAKDVKETKTPSKAEMKELFKDVVAESLNPATMQGLFETFMNSAVKKNKDNQGGQLKTPAAKKKKRNADSASVAGRPPISTAKKSRPSALSIPGPDYVYSVLIQLRRQRRRLNILRSLSAAKKKSAEPKETETEIRDRILAEIDSGMRQYPSWISEYGEPQDEFLLDDDDDGAIDASTLGQWDEKDFQAKFDYEWDPDEGDEDPNNLDPVYEYAAPFQLDEEGIEVGYNPIFGRSNPIDGRTILNPPDSYVIDEKTRDDRLVPKEFPDGDIEIKANADVIALRKSLKIIETHTDPFLKMEVPNHMATWHGYPEQLSYPKQDYMNNRFTKPEDVTDFDKLGPARARQLAVQLARSRNNEWLPEGTSEAYHASKTAIYKEKGVLTGSTLPGQADPEVVAKIQPAMDVLGDVVELLSIEADTVFRFKYHGLIKNKRGMSAWAGVLIRNCDVDCTGVVFETGFRKRDPYYDGGSHWYGPY</sequence>
<feature type="region of interest" description="Disordered" evidence="1">
    <location>
        <begin position="155"/>
        <end position="199"/>
    </location>
</feature>
<feature type="compositionally biased region" description="Low complexity" evidence="1">
    <location>
        <begin position="11"/>
        <end position="27"/>
    </location>
</feature>
<feature type="region of interest" description="Disordered" evidence="1">
    <location>
        <begin position="70"/>
        <end position="91"/>
    </location>
</feature>
<dbReference type="AlphaFoldDB" id="A0AAD9D6I7"/>
<evidence type="ECO:0000313" key="2">
    <source>
        <dbReference type="EMBL" id="KAK1735956.1"/>
    </source>
</evidence>
<dbReference type="EMBL" id="JATAAI010000030">
    <property type="protein sequence ID" value="KAK1735956.1"/>
    <property type="molecule type" value="Genomic_DNA"/>
</dbReference>
<organism evidence="2 3">
    <name type="scientific">Skeletonema marinoi</name>
    <dbReference type="NCBI Taxonomy" id="267567"/>
    <lineage>
        <taxon>Eukaryota</taxon>
        <taxon>Sar</taxon>
        <taxon>Stramenopiles</taxon>
        <taxon>Ochrophyta</taxon>
        <taxon>Bacillariophyta</taxon>
        <taxon>Coscinodiscophyceae</taxon>
        <taxon>Thalassiosirophycidae</taxon>
        <taxon>Thalassiosirales</taxon>
        <taxon>Skeletonemataceae</taxon>
        <taxon>Skeletonema</taxon>
        <taxon>Skeletonema marinoi-dohrnii complex</taxon>
    </lineage>
</organism>
<gene>
    <name evidence="2" type="ORF">QTG54_013092</name>
</gene>
<name>A0AAD9D6I7_9STRA</name>
<proteinExistence type="predicted"/>